<protein>
    <submittedName>
        <fullName evidence="2">Uncharacterized protein</fullName>
    </submittedName>
</protein>
<evidence type="ECO:0000313" key="3">
    <source>
        <dbReference type="Proteomes" id="UP000007058"/>
    </source>
</evidence>
<evidence type="ECO:0000313" key="2">
    <source>
        <dbReference type="EMBL" id="BAE51700.1"/>
    </source>
</evidence>
<dbReference type="STRING" id="342108.amb2896"/>
<reference evidence="2 3" key="1">
    <citation type="journal article" date="2005" name="DNA Res.">
        <title>Complete genome sequence of the facultative anaerobic magnetotactic bacterium Magnetospirillum sp. strain AMB-1.</title>
        <authorList>
            <person name="Matsunaga T."/>
            <person name="Okamura Y."/>
            <person name="Fukuda Y."/>
            <person name="Wahyudi A.T."/>
            <person name="Murase Y."/>
            <person name="Takeyama H."/>
        </authorList>
    </citation>
    <scope>NUCLEOTIDE SEQUENCE [LARGE SCALE GENOMIC DNA]</scope>
    <source>
        <strain evidence="3">ATCC 700264 / AMB-1</strain>
    </source>
</reference>
<name>Q2W375_PARM1</name>
<dbReference type="HOGENOM" id="CLU_2142873_0_0_5"/>
<feature type="compositionally biased region" description="Polar residues" evidence="1">
    <location>
        <begin position="44"/>
        <end position="55"/>
    </location>
</feature>
<dbReference type="AlphaFoldDB" id="Q2W375"/>
<dbReference type="KEGG" id="mag:amb2896"/>
<proteinExistence type="predicted"/>
<organism evidence="2 3">
    <name type="scientific">Paramagnetospirillum magneticum (strain ATCC 700264 / AMB-1)</name>
    <name type="common">Magnetospirillum magneticum</name>
    <dbReference type="NCBI Taxonomy" id="342108"/>
    <lineage>
        <taxon>Bacteria</taxon>
        <taxon>Pseudomonadati</taxon>
        <taxon>Pseudomonadota</taxon>
        <taxon>Alphaproteobacteria</taxon>
        <taxon>Rhodospirillales</taxon>
        <taxon>Magnetospirillaceae</taxon>
        <taxon>Paramagnetospirillum</taxon>
    </lineage>
</organism>
<evidence type="ECO:0000256" key="1">
    <source>
        <dbReference type="SAM" id="MobiDB-lite"/>
    </source>
</evidence>
<accession>Q2W375</accession>
<dbReference type="EMBL" id="AP007255">
    <property type="protein sequence ID" value="BAE51700.1"/>
    <property type="molecule type" value="Genomic_DNA"/>
</dbReference>
<gene>
    <name evidence="2" type="ordered locus">amb2896</name>
</gene>
<sequence>MAGMSAVNDVCDYYQRLIAVKCCGNLAPAMIRLIVLEKRLAASLRSSPKASQTPAETELPADRRATFPPEWLRRTTGSVPPLPDTGKRPPRRPPWRGGFSVRDVACMVPGTT</sequence>
<dbReference type="Proteomes" id="UP000007058">
    <property type="component" value="Chromosome"/>
</dbReference>
<feature type="region of interest" description="Disordered" evidence="1">
    <location>
        <begin position="43"/>
        <end position="100"/>
    </location>
</feature>
<keyword evidence="3" id="KW-1185">Reference proteome</keyword>